<organism evidence="1 2">
    <name type="scientific">Gloeobacter kilaueensis (strain ATCC BAA-2537 / CCAP 1431/1 / ULC 316 / JS1)</name>
    <dbReference type="NCBI Taxonomy" id="1183438"/>
    <lineage>
        <taxon>Bacteria</taxon>
        <taxon>Bacillati</taxon>
        <taxon>Cyanobacteriota</taxon>
        <taxon>Cyanophyceae</taxon>
        <taxon>Gloeobacterales</taxon>
        <taxon>Gloeobacteraceae</taxon>
        <taxon>Gloeobacter</taxon>
    </lineage>
</organism>
<dbReference type="PROSITE" id="PS51318">
    <property type="entry name" value="TAT"/>
    <property type="match status" value="1"/>
</dbReference>
<dbReference type="RefSeq" id="WP_023173202.1">
    <property type="nucleotide sequence ID" value="NC_022600.1"/>
</dbReference>
<dbReference type="EMBL" id="CP003587">
    <property type="protein sequence ID" value="AGY58077.1"/>
    <property type="molecule type" value="Genomic_DNA"/>
</dbReference>
<proteinExistence type="predicted"/>
<dbReference type="HOGENOM" id="CLU_114058_0_0_3"/>
<dbReference type="KEGG" id="glj:GKIL_1831"/>
<dbReference type="InterPro" id="IPR006311">
    <property type="entry name" value="TAT_signal"/>
</dbReference>
<dbReference type="STRING" id="1183438.GKIL_1831"/>
<accession>U5QGI3</accession>
<dbReference type="OrthoDB" id="582715at2"/>
<dbReference type="eggNOG" id="ENOG5030TSD">
    <property type="taxonomic scope" value="Bacteria"/>
</dbReference>
<evidence type="ECO:0000313" key="2">
    <source>
        <dbReference type="Proteomes" id="UP000017396"/>
    </source>
</evidence>
<sequence>MSGSIQRRNLIKTASLGLGALGAAVVTERPVYARQPTLLYDVSGNGTTIGLSGPLDPSGQPTNGTAFVIEGFLYKPGTLTPGAGDGVLPDGQPQYPDALVGVWFCSGWFVRKALAEVNGPVAFTTQLFDTIPGTPGAQVLLTSAYEQSSASYLRSIIGGTGKYAKIRGQVTQFSYGPNTSGGFNYQEAFELYYL</sequence>
<evidence type="ECO:0000313" key="1">
    <source>
        <dbReference type="EMBL" id="AGY58077.1"/>
    </source>
</evidence>
<protein>
    <recommendedName>
        <fullName evidence="3">Twin-arginine translocation signal domain-containing protein</fullName>
    </recommendedName>
</protein>
<evidence type="ECO:0008006" key="3">
    <source>
        <dbReference type="Google" id="ProtNLM"/>
    </source>
</evidence>
<dbReference type="Proteomes" id="UP000017396">
    <property type="component" value="Chromosome"/>
</dbReference>
<reference evidence="1 2" key="1">
    <citation type="journal article" date="2013" name="PLoS ONE">
        <title>Cultivation and Complete Genome Sequencing of Gloeobacter kilaueensis sp. nov., from a Lava Cave in Kilauea Caldera, Hawai'i.</title>
        <authorList>
            <person name="Saw J.H."/>
            <person name="Schatz M."/>
            <person name="Brown M.V."/>
            <person name="Kunkel D.D."/>
            <person name="Foster J.S."/>
            <person name="Shick H."/>
            <person name="Christensen S."/>
            <person name="Hou S."/>
            <person name="Wan X."/>
            <person name="Donachie S.P."/>
        </authorList>
    </citation>
    <scope>NUCLEOTIDE SEQUENCE [LARGE SCALE GENOMIC DNA]</scope>
    <source>
        <strain evidence="2">JS</strain>
    </source>
</reference>
<keyword evidence="2" id="KW-1185">Reference proteome</keyword>
<dbReference type="AlphaFoldDB" id="U5QGI3"/>
<name>U5QGI3_GLOK1</name>
<gene>
    <name evidence="1" type="ORF">GKIL_1831</name>
</gene>